<evidence type="ECO:0000256" key="1">
    <source>
        <dbReference type="ARBA" id="ARBA00023125"/>
    </source>
</evidence>
<protein>
    <submittedName>
        <fullName evidence="4">Winged helix-turn-helix domain-containing protein</fullName>
    </submittedName>
</protein>
<evidence type="ECO:0000313" key="4">
    <source>
        <dbReference type="EMBL" id="MEQ0558043.1"/>
    </source>
</evidence>
<proteinExistence type="predicted"/>
<dbReference type="PROSITE" id="PS51755">
    <property type="entry name" value="OMPR_PHOB"/>
    <property type="match status" value="1"/>
</dbReference>
<name>A0ABV0L6V7_9PSEU</name>
<dbReference type="Proteomes" id="UP001440984">
    <property type="component" value="Unassembled WGS sequence"/>
</dbReference>
<keyword evidence="5" id="KW-1185">Reference proteome</keyword>
<dbReference type="EMBL" id="JBDZYD010000001">
    <property type="protein sequence ID" value="MEQ0558043.1"/>
    <property type="molecule type" value="Genomic_DNA"/>
</dbReference>
<organism evidence="4 5">
    <name type="scientific">Amycolatopsis melonis</name>
    <dbReference type="NCBI Taxonomy" id="3156488"/>
    <lineage>
        <taxon>Bacteria</taxon>
        <taxon>Bacillati</taxon>
        <taxon>Actinomycetota</taxon>
        <taxon>Actinomycetes</taxon>
        <taxon>Pseudonocardiales</taxon>
        <taxon>Pseudonocardiaceae</taxon>
        <taxon>Amycolatopsis</taxon>
    </lineage>
</organism>
<evidence type="ECO:0000256" key="2">
    <source>
        <dbReference type="PROSITE-ProRule" id="PRU01091"/>
    </source>
</evidence>
<feature type="DNA-binding region" description="OmpR/PhoB-type" evidence="2">
    <location>
        <begin position="12"/>
        <end position="107"/>
    </location>
</feature>
<dbReference type="InterPro" id="IPR036388">
    <property type="entry name" value="WH-like_DNA-bd_sf"/>
</dbReference>
<dbReference type="Pfam" id="PF00486">
    <property type="entry name" value="Trans_reg_C"/>
    <property type="match status" value="1"/>
</dbReference>
<dbReference type="SMART" id="SM00862">
    <property type="entry name" value="Trans_reg_C"/>
    <property type="match status" value="1"/>
</dbReference>
<accession>A0ABV0L6V7</accession>
<feature type="domain" description="OmpR/PhoB-type" evidence="3">
    <location>
        <begin position="12"/>
        <end position="107"/>
    </location>
</feature>
<dbReference type="InterPro" id="IPR001867">
    <property type="entry name" value="OmpR/PhoB-type_DNA-bd"/>
</dbReference>
<dbReference type="Gene3D" id="1.10.10.10">
    <property type="entry name" value="Winged helix-like DNA-binding domain superfamily/Winged helix DNA-binding domain"/>
    <property type="match status" value="1"/>
</dbReference>
<dbReference type="CDD" id="cd00383">
    <property type="entry name" value="trans_reg_C"/>
    <property type="match status" value="1"/>
</dbReference>
<reference evidence="4 5" key="1">
    <citation type="submission" date="2024-05" db="EMBL/GenBank/DDBJ databases">
        <authorList>
            <person name="Zhao H."/>
            <person name="Xu Y."/>
            <person name="Lin S."/>
            <person name="Spain J.C."/>
            <person name="Zhou N.-Y."/>
        </authorList>
    </citation>
    <scope>NUCLEOTIDE SEQUENCE [LARGE SCALE GENOMIC DNA]</scope>
    <source>
        <strain evidence="4 5">NEAU-NG30</strain>
    </source>
</reference>
<evidence type="ECO:0000313" key="5">
    <source>
        <dbReference type="Proteomes" id="UP001440984"/>
    </source>
</evidence>
<dbReference type="InterPro" id="IPR016032">
    <property type="entry name" value="Sig_transdc_resp-reg_C-effctor"/>
</dbReference>
<gene>
    <name evidence="4" type="ORF">ABJI51_03085</name>
</gene>
<keyword evidence="1 2" id="KW-0238">DNA-binding</keyword>
<sequence length="113" mass="12938">MTDVIERTPSREPVLRVQGLELNLRTGQVRYRGETVHLTPTEFRLLRMLMLNANRVSPNWLLERALGGPGHNGRKVQFYVARLRRKLGDRHRVLIRTAHGSGYRLTGRTAPSA</sequence>
<dbReference type="SUPFAM" id="SSF46894">
    <property type="entry name" value="C-terminal effector domain of the bipartite response regulators"/>
    <property type="match status" value="1"/>
</dbReference>
<dbReference type="RefSeq" id="WP_348947370.1">
    <property type="nucleotide sequence ID" value="NZ_JBDZYD010000001.1"/>
</dbReference>
<evidence type="ECO:0000259" key="3">
    <source>
        <dbReference type="PROSITE" id="PS51755"/>
    </source>
</evidence>
<comment type="caution">
    <text evidence="4">The sequence shown here is derived from an EMBL/GenBank/DDBJ whole genome shotgun (WGS) entry which is preliminary data.</text>
</comment>